<dbReference type="PANTHER" id="PTHR20974:SF0">
    <property type="entry name" value="UPF0585 PROTEIN CG18661"/>
    <property type="match status" value="1"/>
</dbReference>
<evidence type="ECO:0008006" key="3">
    <source>
        <dbReference type="Google" id="ProtNLM"/>
    </source>
</evidence>
<gene>
    <name evidence="1" type="ORF">GCM10009093_22520</name>
</gene>
<evidence type="ECO:0000313" key="1">
    <source>
        <dbReference type="EMBL" id="GAA0395472.1"/>
    </source>
</evidence>
<dbReference type="InterPro" id="IPR029063">
    <property type="entry name" value="SAM-dependent_MTases_sf"/>
</dbReference>
<reference evidence="1 2" key="1">
    <citation type="journal article" date="2019" name="Int. J. Syst. Evol. Microbiol.">
        <title>The Global Catalogue of Microorganisms (GCM) 10K type strain sequencing project: providing services to taxonomists for standard genome sequencing and annotation.</title>
        <authorList>
            <consortium name="The Broad Institute Genomics Platform"/>
            <consortium name="The Broad Institute Genome Sequencing Center for Infectious Disease"/>
            <person name="Wu L."/>
            <person name="Ma J."/>
        </authorList>
    </citation>
    <scope>NUCLEOTIDE SEQUENCE [LARGE SCALE GENOMIC DNA]</scope>
    <source>
        <strain evidence="1 2">JCM 13476</strain>
    </source>
</reference>
<name>A0ABN0YH80_9CAUL</name>
<accession>A0ABN0YH80</accession>
<organism evidence="1 2">
    <name type="scientific">Brevundimonas terrae</name>
    <dbReference type="NCBI Taxonomy" id="363631"/>
    <lineage>
        <taxon>Bacteria</taxon>
        <taxon>Pseudomonadati</taxon>
        <taxon>Pseudomonadota</taxon>
        <taxon>Alphaproteobacteria</taxon>
        <taxon>Caulobacterales</taxon>
        <taxon>Caulobacteraceae</taxon>
        <taxon>Brevundimonas</taxon>
    </lineage>
</organism>
<dbReference type="InterPro" id="IPR010342">
    <property type="entry name" value="DUF938"/>
</dbReference>
<proteinExistence type="predicted"/>
<dbReference type="Pfam" id="PF06080">
    <property type="entry name" value="DUF938"/>
    <property type="match status" value="1"/>
</dbReference>
<dbReference type="SUPFAM" id="SSF53335">
    <property type="entry name" value="S-adenosyl-L-methionine-dependent methyltransferases"/>
    <property type="match status" value="1"/>
</dbReference>
<dbReference type="PANTHER" id="PTHR20974">
    <property type="entry name" value="UPF0585 PROTEIN CG18661"/>
    <property type="match status" value="1"/>
</dbReference>
<protein>
    <recommendedName>
        <fullName evidence="3">DUF938 domain-containing protein</fullName>
    </recommendedName>
</protein>
<dbReference type="EMBL" id="BAAAEJ010000008">
    <property type="protein sequence ID" value="GAA0395472.1"/>
    <property type="molecule type" value="Genomic_DNA"/>
</dbReference>
<evidence type="ECO:0000313" key="2">
    <source>
        <dbReference type="Proteomes" id="UP001500791"/>
    </source>
</evidence>
<comment type="caution">
    <text evidence="1">The sequence shown here is derived from an EMBL/GenBank/DDBJ whole genome shotgun (WGS) entry which is preliminary data.</text>
</comment>
<dbReference type="Gene3D" id="3.40.50.150">
    <property type="entry name" value="Vaccinia Virus protein VP39"/>
    <property type="match status" value="1"/>
</dbReference>
<dbReference type="Proteomes" id="UP001500791">
    <property type="component" value="Unassembled WGS sequence"/>
</dbReference>
<keyword evidence="2" id="KW-1185">Reference proteome</keyword>
<sequence>MAAARALPDIVWQPSDPSSEALQSIEAWRTADPLPNLRAPLRVDMTAPDTWPEQTYDAIACINMIHISPWQATEGLMALAGQVLPVGGLLYLYGPYLEKDVPLAPSNAAFDESLKSRNPAWGLRDSRDVSLEAKKHGLRFTRRVEMQANNISLMYRRF</sequence>